<organism evidence="7 8">
    <name type="scientific">Chthonomonas calidirosea (strain DSM 23976 / ICMP 18418 / T49)</name>
    <dbReference type="NCBI Taxonomy" id="1303518"/>
    <lineage>
        <taxon>Bacteria</taxon>
        <taxon>Bacillati</taxon>
        <taxon>Armatimonadota</taxon>
        <taxon>Chthonomonadia</taxon>
        <taxon>Chthonomonadales</taxon>
        <taxon>Chthonomonadaceae</taxon>
        <taxon>Chthonomonas</taxon>
    </lineage>
</organism>
<feature type="transmembrane region" description="Helical" evidence="5">
    <location>
        <begin position="12"/>
        <end position="37"/>
    </location>
</feature>
<dbReference type="AlphaFoldDB" id="S0EZB6"/>
<keyword evidence="4 5" id="KW-0472">Membrane</keyword>
<dbReference type="Pfam" id="PF13664">
    <property type="entry name" value="DUF4149"/>
    <property type="match status" value="1"/>
</dbReference>
<feature type="transmembrane region" description="Helical" evidence="5">
    <location>
        <begin position="57"/>
        <end position="75"/>
    </location>
</feature>
<dbReference type="OrthoDB" id="192334at2"/>
<evidence type="ECO:0000313" key="8">
    <source>
        <dbReference type="Proteomes" id="UP000014227"/>
    </source>
</evidence>
<dbReference type="HOGENOM" id="CLU_123370_0_0_0"/>
<dbReference type="PATRIC" id="fig|1303518.3.peg.1900"/>
<comment type="subcellular location">
    <subcellularLocation>
        <location evidence="1">Membrane</location>
    </subcellularLocation>
</comment>
<evidence type="ECO:0000259" key="6">
    <source>
        <dbReference type="Pfam" id="PF13664"/>
    </source>
</evidence>
<keyword evidence="2 5" id="KW-0812">Transmembrane</keyword>
<sequence>MRSVWLHFWLRRAVVLLAIYWAGMLVGVSFLATLAKFQAPSLTMPVALDVGRATFHLFNRVEWGCALALLVLVFLTGKRLRFRLPLVLLLIGLLVLQTFWLLPGMDARIDLLLRGQPLPTEKLSLHQIYFYCELLKGILLFWLGCS</sequence>
<gene>
    <name evidence="7" type="ORF">CCALI_01839</name>
</gene>
<dbReference type="KEGG" id="ccz:CCALI_01839"/>
<dbReference type="InParanoid" id="S0EZB6"/>
<accession>S0EZB6</accession>
<feature type="domain" description="TMEM205-like" evidence="6">
    <location>
        <begin position="16"/>
        <end position="105"/>
    </location>
</feature>
<reference evidence="8" key="1">
    <citation type="submission" date="2013-03" db="EMBL/GenBank/DDBJ databases">
        <title>Genome sequence of Chthonomonas calidirosea, the first sequenced genome from the Armatimonadetes phylum (formally candidate division OP10).</title>
        <authorList>
            <person name="Lee K.C.Y."/>
            <person name="Morgan X.C."/>
            <person name="Dunfield P.F."/>
            <person name="Tamas I."/>
            <person name="Houghton K.M."/>
            <person name="Vyssotski M."/>
            <person name="Ryan J.L.J."/>
            <person name="Lagutin K."/>
            <person name="McDonald I.R."/>
            <person name="Stott M.B."/>
        </authorList>
    </citation>
    <scope>NUCLEOTIDE SEQUENCE [LARGE SCALE GENOMIC DNA]</scope>
    <source>
        <strain evidence="8">DSM 23976 / ICMP 18418 / T49</strain>
    </source>
</reference>
<evidence type="ECO:0000313" key="7">
    <source>
        <dbReference type="EMBL" id="CCW35651.1"/>
    </source>
</evidence>
<dbReference type="InterPro" id="IPR025423">
    <property type="entry name" value="TMEM205-like"/>
</dbReference>
<protein>
    <recommendedName>
        <fullName evidence="6">TMEM205-like domain-containing protein</fullName>
    </recommendedName>
</protein>
<dbReference type="GO" id="GO:0016020">
    <property type="term" value="C:membrane"/>
    <property type="evidence" value="ECO:0007669"/>
    <property type="project" value="UniProtKB-SubCell"/>
</dbReference>
<evidence type="ECO:0000256" key="4">
    <source>
        <dbReference type="ARBA" id="ARBA00023136"/>
    </source>
</evidence>
<keyword evidence="8" id="KW-1185">Reference proteome</keyword>
<evidence type="ECO:0000256" key="2">
    <source>
        <dbReference type="ARBA" id="ARBA00022692"/>
    </source>
</evidence>
<feature type="transmembrane region" description="Helical" evidence="5">
    <location>
        <begin position="82"/>
        <end position="102"/>
    </location>
</feature>
<dbReference type="EMBL" id="HF951689">
    <property type="protein sequence ID" value="CCW35651.1"/>
    <property type="molecule type" value="Genomic_DNA"/>
</dbReference>
<evidence type="ECO:0000256" key="5">
    <source>
        <dbReference type="SAM" id="Phobius"/>
    </source>
</evidence>
<evidence type="ECO:0000256" key="1">
    <source>
        <dbReference type="ARBA" id="ARBA00004370"/>
    </source>
</evidence>
<evidence type="ECO:0000256" key="3">
    <source>
        <dbReference type="ARBA" id="ARBA00022989"/>
    </source>
</evidence>
<proteinExistence type="predicted"/>
<keyword evidence="3 5" id="KW-1133">Transmembrane helix</keyword>
<name>S0EZB6_CHTCT</name>
<dbReference type="Proteomes" id="UP000014227">
    <property type="component" value="Chromosome I"/>
</dbReference>
<dbReference type="RefSeq" id="WP_016483178.1">
    <property type="nucleotide sequence ID" value="NC_021487.1"/>
</dbReference>
<feature type="transmembrane region" description="Helical" evidence="5">
    <location>
        <begin position="128"/>
        <end position="145"/>
    </location>
</feature>